<feature type="domain" description="SIS" evidence="1">
    <location>
        <begin position="34"/>
        <end position="215"/>
    </location>
</feature>
<proteinExistence type="predicted"/>
<dbReference type="CDD" id="cd05006">
    <property type="entry name" value="SIS_GmhA"/>
    <property type="match status" value="1"/>
</dbReference>
<sequence length="215" mass="23269">MVDSKVVRRSILLNFDHTEPNSCPSELDLAAAALIRTFKDGGKLLLCGNGGSSADCDHIAAELMKGFLSRRPLPEPARKRMSELYGEHGLNMANCLQGALPAISLSSNSALLTAIGNDISGHYIFAQQVYGYGRANDSLLAISTSGESINVLMALQVARALEITTIGFTGSRPSTMDSYCDILVRAPHEATRDVQECHIKMYHTLCEHVERAIFG</sequence>
<dbReference type="AlphaFoldDB" id="A0A2W1LCC4"/>
<dbReference type="SUPFAM" id="SSF53697">
    <property type="entry name" value="SIS domain"/>
    <property type="match status" value="1"/>
</dbReference>
<comment type="caution">
    <text evidence="2">The sequence shown here is derived from an EMBL/GenBank/DDBJ whole genome shotgun (WGS) entry which is preliminary data.</text>
</comment>
<dbReference type="PROSITE" id="PS51464">
    <property type="entry name" value="SIS"/>
    <property type="match status" value="1"/>
</dbReference>
<dbReference type="OrthoDB" id="9781311at2"/>
<accession>A0A2W1LCC4</accession>
<dbReference type="Pfam" id="PF13580">
    <property type="entry name" value="SIS_2"/>
    <property type="match status" value="2"/>
</dbReference>
<dbReference type="InterPro" id="IPR035461">
    <property type="entry name" value="GmhA/DiaA"/>
</dbReference>
<keyword evidence="3" id="KW-1185">Reference proteome</keyword>
<protein>
    <submittedName>
        <fullName evidence="2">Phosphoheptose isomerase</fullName>
    </submittedName>
</protein>
<evidence type="ECO:0000313" key="3">
    <source>
        <dbReference type="Proteomes" id="UP000249522"/>
    </source>
</evidence>
<dbReference type="Proteomes" id="UP000249522">
    <property type="component" value="Unassembled WGS sequence"/>
</dbReference>
<organism evidence="2 3">
    <name type="scientific">Paenibacillus sambharensis</name>
    <dbReference type="NCBI Taxonomy" id="1803190"/>
    <lineage>
        <taxon>Bacteria</taxon>
        <taxon>Bacillati</taxon>
        <taxon>Bacillota</taxon>
        <taxon>Bacilli</taxon>
        <taxon>Bacillales</taxon>
        <taxon>Paenibacillaceae</taxon>
        <taxon>Paenibacillus</taxon>
    </lineage>
</organism>
<keyword evidence="2" id="KW-0413">Isomerase</keyword>
<evidence type="ECO:0000313" key="2">
    <source>
        <dbReference type="EMBL" id="PZD96806.1"/>
    </source>
</evidence>
<dbReference type="InterPro" id="IPR046348">
    <property type="entry name" value="SIS_dom_sf"/>
</dbReference>
<dbReference type="GO" id="GO:0097367">
    <property type="term" value="F:carbohydrate derivative binding"/>
    <property type="evidence" value="ECO:0007669"/>
    <property type="project" value="InterPro"/>
</dbReference>
<dbReference type="GO" id="GO:1901135">
    <property type="term" value="P:carbohydrate derivative metabolic process"/>
    <property type="evidence" value="ECO:0007669"/>
    <property type="project" value="InterPro"/>
</dbReference>
<dbReference type="PANTHER" id="PTHR30390">
    <property type="entry name" value="SEDOHEPTULOSE 7-PHOSPHATE ISOMERASE / DNAA INITIATOR-ASSOCIATING FACTOR FOR REPLICATION INITIATION"/>
    <property type="match status" value="1"/>
</dbReference>
<dbReference type="GO" id="GO:0016853">
    <property type="term" value="F:isomerase activity"/>
    <property type="evidence" value="ECO:0007669"/>
    <property type="project" value="UniProtKB-KW"/>
</dbReference>
<gene>
    <name evidence="2" type="ORF">DNH61_06305</name>
</gene>
<evidence type="ECO:0000259" key="1">
    <source>
        <dbReference type="PROSITE" id="PS51464"/>
    </source>
</evidence>
<dbReference type="EMBL" id="QKRB01000036">
    <property type="protein sequence ID" value="PZD96806.1"/>
    <property type="molecule type" value="Genomic_DNA"/>
</dbReference>
<dbReference type="InterPro" id="IPR050099">
    <property type="entry name" value="SIS_GmhA/DiaA_subfam"/>
</dbReference>
<dbReference type="InterPro" id="IPR001347">
    <property type="entry name" value="SIS_dom"/>
</dbReference>
<dbReference type="Gene3D" id="3.40.50.10490">
    <property type="entry name" value="Glucose-6-phosphate isomerase like protein, domain 1"/>
    <property type="match status" value="1"/>
</dbReference>
<name>A0A2W1LCC4_9BACL</name>
<reference evidence="2 3" key="1">
    <citation type="submission" date="2018-06" db="EMBL/GenBank/DDBJ databases">
        <title>Paenibacillus imtechensis sp. nov.</title>
        <authorList>
            <person name="Pinnaka A.K."/>
            <person name="Singh H."/>
            <person name="Kaur M."/>
        </authorList>
    </citation>
    <scope>NUCLEOTIDE SEQUENCE [LARGE SCALE GENOMIC DNA]</scope>
    <source>
        <strain evidence="2 3">SMB1</strain>
    </source>
</reference>